<dbReference type="EMBL" id="GEBQ01009507">
    <property type="protein sequence ID" value="JAT30470.1"/>
    <property type="molecule type" value="Transcribed_RNA"/>
</dbReference>
<keyword evidence="6" id="KW-1015">Disulfide bond</keyword>
<evidence type="ECO:0000313" key="9">
    <source>
        <dbReference type="EMBL" id="JAT11013.1"/>
    </source>
</evidence>
<dbReference type="Gene3D" id="3.90.70.10">
    <property type="entry name" value="Cysteine proteinases"/>
    <property type="match status" value="1"/>
</dbReference>
<dbReference type="GO" id="GO:0008234">
    <property type="term" value="F:cysteine-type peptidase activity"/>
    <property type="evidence" value="ECO:0007669"/>
    <property type="project" value="UniProtKB-KW"/>
</dbReference>
<sequence>MIKVAVKFLPLLALLVVAVAQPLESEVDLAQWELFKVTHEKEYATEVEELKRKTIFLGNLRFVREHNAKFEKGEVTFDVEINHFADLTTQEFAEMMNGYKRPKMSESNGEVFDDSEDIELAKVVDWRKKGAVTGVKDQGQCGSCWAFSAVSLFKPTFADYVL</sequence>
<keyword evidence="4" id="KW-0788">Thiol protease</keyword>
<keyword evidence="5" id="KW-0865">Zymogen</keyword>
<feature type="chain" id="PRO_5008447357" description="Cathepsin propeptide inhibitor domain-containing protein" evidence="7">
    <location>
        <begin position="21"/>
        <end position="162"/>
    </location>
</feature>
<organism evidence="9">
    <name type="scientific">Graphocephala atropunctata</name>
    <dbReference type="NCBI Taxonomy" id="36148"/>
    <lineage>
        <taxon>Eukaryota</taxon>
        <taxon>Metazoa</taxon>
        <taxon>Ecdysozoa</taxon>
        <taxon>Arthropoda</taxon>
        <taxon>Hexapoda</taxon>
        <taxon>Insecta</taxon>
        <taxon>Pterygota</taxon>
        <taxon>Neoptera</taxon>
        <taxon>Paraneoptera</taxon>
        <taxon>Hemiptera</taxon>
        <taxon>Auchenorrhyncha</taxon>
        <taxon>Membracoidea</taxon>
        <taxon>Cicadellidae</taxon>
        <taxon>Cicadellinae</taxon>
        <taxon>Cicadellini</taxon>
        <taxon>Graphocephala</taxon>
    </lineage>
</organism>
<evidence type="ECO:0000256" key="2">
    <source>
        <dbReference type="ARBA" id="ARBA00022670"/>
    </source>
</evidence>
<evidence type="ECO:0000256" key="6">
    <source>
        <dbReference type="ARBA" id="ARBA00023157"/>
    </source>
</evidence>
<dbReference type="InterPro" id="IPR000668">
    <property type="entry name" value="Peptidase_C1A_C"/>
</dbReference>
<dbReference type="AlphaFoldDB" id="A0A1B6KHV5"/>
<evidence type="ECO:0000256" key="1">
    <source>
        <dbReference type="ARBA" id="ARBA00008455"/>
    </source>
</evidence>
<keyword evidence="3" id="KW-0378">Hydrolase</keyword>
<feature type="domain" description="Cathepsin propeptide inhibitor" evidence="8">
    <location>
        <begin position="32"/>
        <end position="92"/>
    </location>
</feature>
<protein>
    <recommendedName>
        <fullName evidence="8">Cathepsin propeptide inhibitor domain-containing protein</fullName>
    </recommendedName>
</protein>
<comment type="similarity">
    <text evidence="1">Belongs to the peptidase C1 family.</text>
</comment>
<dbReference type="Pfam" id="PF00112">
    <property type="entry name" value="Peptidase_C1"/>
    <property type="match status" value="1"/>
</dbReference>
<name>A0A1B6KHV5_9HEMI</name>
<feature type="signal peptide" evidence="7">
    <location>
        <begin position="1"/>
        <end position="20"/>
    </location>
</feature>
<evidence type="ECO:0000256" key="7">
    <source>
        <dbReference type="SAM" id="SignalP"/>
    </source>
</evidence>
<keyword evidence="7" id="KW-0732">Signal</keyword>
<dbReference type="InterPro" id="IPR013128">
    <property type="entry name" value="Peptidase_C1A"/>
</dbReference>
<evidence type="ECO:0000256" key="3">
    <source>
        <dbReference type="ARBA" id="ARBA00022801"/>
    </source>
</evidence>
<dbReference type="PANTHER" id="PTHR12411">
    <property type="entry name" value="CYSTEINE PROTEASE FAMILY C1-RELATED"/>
    <property type="match status" value="1"/>
</dbReference>
<dbReference type="GO" id="GO:0006508">
    <property type="term" value="P:proteolysis"/>
    <property type="evidence" value="ECO:0007669"/>
    <property type="project" value="UniProtKB-KW"/>
</dbReference>
<gene>
    <name evidence="10" type="ORF">g.42482</name>
    <name evidence="9" type="ORF">g.42498</name>
</gene>
<dbReference type="InterPro" id="IPR013201">
    <property type="entry name" value="Prot_inhib_I29"/>
</dbReference>
<keyword evidence="2" id="KW-0645">Protease</keyword>
<evidence type="ECO:0000256" key="4">
    <source>
        <dbReference type="ARBA" id="ARBA00022807"/>
    </source>
</evidence>
<dbReference type="SUPFAM" id="SSF54001">
    <property type="entry name" value="Cysteine proteinases"/>
    <property type="match status" value="1"/>
</dbReference>
<dbReference type="PROSITE" id="PS00139">
    <property type="entry name" value="THIOL_PROTEASE_CYS"/>
    <property type="match status" value="1"/>
</dbReference>
<evidence type="ECO:0000256" key="5">
    <source>
        <dbReference type="ARBA" id="ARBA00023145"/>
    </source>
</evidence>
<dbReference type="Pfam" id="PF08246">
    <property type="entry name" value="Inhibitor_I29"/>
    <property type="match status" value="1"/>
</dbReference>
<evidence type="ECO:0000259" key="8">
    <source>
        <dbReference type="SMART" id="SM00848"/>
    </source>
</evidence>
<dbReference type="InterPro" id="IPR000169">
    <property type="entry name" value="Pept_cys_AS"/>
</dbReference>
<dbReference type="InterPro" id="IPR038765">
    <property type="entry name" value="Papain-like_cys_pep_sf"/>
</dbReference>
<dbReference type="Gene3D" id="1.10.287.2250">
    <property type="match status" value="1"/>
</dbReference>
<dbReference type="SMART" id="SM00848">
    <property type="entry name" value="Inhibitor_I29"/>
    <property type="match status" value="1"/>
</dbReference>
<reference evidence="9" key="1">
    <citation type="submission" date="2015-11" db="EMBL/GenBank/DDBJ databases">
        <title>De novo transcriptome assembly of four potential Pierce s Disease insect vectors from Arizona vineyards.</title>
        <authorList>
            <person name="Tassone E.E."/>
        </authorList>
    </citation>
    <scope>NUCLEOTIDE SEQUENCE</scope>
</reference>
<dbReference type="EMBL" id="GEBQ01028964">
    <property type="protein sequence ID" value="JAT11013.1"/>
    <property type="molecule type" value="Transcribed_RNA"/>
</dbReference>
<evidence type="ECO:0000313" key="10">
    <source>
        <dbReference type="EMBL" id="JAT30470.1"/>
    </source>
</evidence>
<accession>A0A1B6KHV5</accession>
<proteinExistence type="inferred from homology"/>